<proteinExistence type="predicted"/>
<evidence type="ECO:0000313" key="2">
    <source>
        <dbReference type="Proteomes" id="UP000249248"/>
    </source>
</evidence>
<evidence type="ECO:0000313" key="1">
    <source>
        <dbReference type="EMBL" id="PZE16637.1"/>
    </source>
</evidence>
<dbReference type="RefSeq" id="WP_111063653.1">
    <property type="nucleotide sequence ID" value="NZ_JBHUCU010000017.1"/>
</dbReference>
<comment type="caution">
    <text evidence="1">The sequence shown here is derived from an EMBL/GenBank/DDBJ whole genome shotgun (WGS) entry which is preliminary data.</text>
</comment>
<protein>
    <recommendedName>
        <fullName evidence="3">Gliding motility lipoprotein GldH</fullName>
    </recommendedName>
</protein>
<dbReference type="NCBIfam" id="TIGR03511">
    <property type="entry name" value="GldH_lipo"/>
    <property type="match status" value="1"/>
</dbReference>
<dbReference type="AlphaFoldDB" id="A0A2W1MXT3"/>
<sequence>MKRKAKYFLLGCISMALIGCDNQLIYEENQKFDDNIWVYEDPKTFEFDIVDSLLPVKLFINLRNTTDYPYSNIYLFLHSSYPNGYNDIDTLEFFLADPKGTWLGDNSGTVVENRAMISKGVFPTTGTYKFTLEQAMRNDSLPELLDIGMRVELMVEE</sequence>
<dbReference type="InterPro" id="IPR020018">
    <property type="entry name" value="Motility-assoc_lipoprot_GldH"/>
</dbReference>
<dbReference type="EMBL" id="QKSB01000007">
    <property type="protein sequence ID" value="PZE16637.1"/>
    <property type="molecule type" value="Genomic_DNA"/>
</dbReference>
<accession>A0A2W1MXT3</accession>
<dbReference type="OrthoDB" id="982482at2"/>
<organism evidence="1 2">
    <name type="scientific">Putridiphycobacter roseus</name>
    <dbReference type="NCBI Taxonomy" id="2219161"/>
    <lineage>
        <taxon>Bacteria</taxon>
        <taxon>Pseudomonadati</taxon>
        <taxon>Bacteroidota</taxon>
        <taxon>Flavobacteriia</taxon>
        <taxon>Flavobacteriales</taxon>
        <taxon>Crocinitomicaceae</taxon>
        <taxon>Putridiphycobacter</taxon>
    </lineage>
</organism>
<dbReference type="Proteomes" id="UP000249248">
    <property type="component" value="Unassembled WGS sequence"/>
</dbReference>
<evidence type="ECO:0008006" key="3">
    <source>
        <dbReference type="Google" id="ProtNLM"/>
    </source>
</evidence>
<dbReference type="PROSITE" id="PS51257">
    <property type="entry name" value="PROKAR_LIPOPROTEIN"/>
    <property type="match status" value="1"/>
</dbReference>
<name>A0A2W1MXT3_9FLAO</name>
<reference evidence="1 2" key="1">
    <citation type="submission" date="2018-06" db="EMBL/GenBank/DDBJ databases">
        <title>The draft genome sequence of Crocinitomix sp. SM1701.</title>
        <authorList>
            <person name="Zhang X."/>
        </authorList>
    </citation>
    <scope>NUCLEOTIDE SEQUENCE [LARGE SCALE GENOMIC DNA]</scope>
    <source>
        <strain evidence="1 2">SM1701</strain>
    </source>
</reference>
<gene>
    <name evidence="1" type="ORF">DNU06_12340</name>
</gene>
<keyword evidence="2" id="KW-1185">Reference proteome</keyword>
<dbReference type="Pfam" id="PF14109">
    <property type="entry name" value="GldH_lipo"/>
    <property type="match status" value="1"/>
</dbReference>